<gene>
    <name evidence="4" type="primary">LOC111438212</name>
</gene>
<evidence type="ECO:0000256" key="2">
    <source>
        <dbReference type="SAM" id="Phobius"/>
    </source>
</evidence>
<dbReference type="PANTHER" id="PTHR35731">
    <property type="entry name" value="8-AMINO-7-OXONONANOATE SYNTHASE"/>
    <property type="match status" value="1"/>
</dbReference>
<keyword evidence="2" id="KW-1133">Transmembrane helix</keyword>
<sequence>MIIVFKPIQTSFTVHKHTFLYTPKLHNSKTSSFLRFCQSNTSDSSEGDPQKQEILARIAQLQTQKLRLTNFLDEKSADLTQFAEEADAEFEKIGEDAFKELEDASARIMENIESQMQVFEESVELNRQEIEKNDDMLAKFEGRIEEERNEGLFFKNLRQRKPVDKENAKLEMEKIKELTNETAGSKTRRYIYLAFIGLLVIAIAESFLSSPDWRKVAVLGVVLIAMVFQFSYEQRLSSEMEKTDIKEQPEEKK</sequence>
<dbReference type="GO" id="GO:0009507">
    <property type="term" value="C:chloroplast"/>
    <property type="evidence" value="ECO:0007669"/>
    <property type="project" value="TreeGrafter"/>
</dbReference>
<dbReference type="KEGG" id="cmos:111438212"/>
<keyword evidence="1" id="KW-0175">Coiled coil</keyword>
<evidence type="ECO:0000313" key="4">
    <source>
        <dbReference type="RefSeq" id="XP_022931938.1"/>
    </source>
</evidence>
<keyword evidence="2" id="KW-0812">Transmembrane</keyword>
<dbReference type="GeneID" id="111438212"/>
<feature type="coiled-coil region" evidence="1">
    <location>
        <begin position="109"/>
        <end position="150"/>
    </location>
</feature>
<dbReference type="AlphaFoldDB" id="A0A6J1F063"/>
<feature type="transmembrane region" description="Helical" evidence="2">
    <location>
        <begin position="190"/>
        <end position="210"/>
    </location>
</feature>
<protein>
    <submittedName>
        <fullName evidence="4">Uncharacterized protein LOC111438212</fullName>
    </submittedName>
</protein>
<keyword evidence="3" id="KW-1185">Reference proteome</keyword>
<dbReference type="PANTHER" id="PTHR35731:SF1">
    <property type="entry name" value="8-AMINO-7-OXONONANOATE SYNTHASE"/>
    <property type="match status" value="1"/>
</dbReference>
<evidence type="ECO:0000313" key="3">
    <source>
        <dbReference type="Proteomes" id="UP000504609"/>
    </source>
</evidence>
<proteinExistence type="predicted"/>
<dbReference type="Proteomes" id="UP000504609">
    <property type="component" value="Unplaced"/>
</dbReference>
<accession>A0A6J1F063</accession>
<keyword evidence="2" id="KW-0472">Membrane</keyword>
<organism evidence="3 4">
    <name type="scientific">Cucurbita moschata</name>
    <name type="common">Winter crookneck squash</name>
    <name type="synonym">Cucurbita pepo var. moschata</name>
    <dbReference type="NCBI Taxonomy" id="3662"/>
    <lineage>
        <taxon>Eukaryota</taxon>
        <taxon>Viridiplantae</taxon>
        <taxon>Streptophyta</taxon>
        <taxon>Embryophyta</taxon>
        <taxon>Tracheophyta</taxon>
        <taxon>Spermatophyta</taxon>
        <taxon>Magnoliopsida</taxon>
        <taxon>eudicotyledons</taxon>
        <taxon>Gunneridae</taxon>
        <taxon>Pentapetalae</taxon>
        <taxon>rosids</taxon>
        <taxon>fabids</taxon>
        <taxon>Cucurbitales</taxon>
        <taxon>Cucurbitaceae</taxon>
        <taxon>Cucurbiteae</taxon>
        <taxon>Cucurbita</taxon>
    </lineage>
</organism>
<feature type="transmembrane region" description="Helical" evidence="2">
    <location>
        <begin position="216"/>
        <end position="232"/>
    </location>
</feature>
<evidence type="ECO:0000256" key="1">
    <source>
        <dbReference type="SAM" id="Coils"/>
    </source>
</evidence>
<reference evidence="4" key="1">
    <citation type="submission" date="2025-08" db="UniProtKB">
        <authorList>
            <consortium name="RefSeq"/>
        </authorList>
    </citation>
    <scope>IDENTIFICATION</scope>
    <source>
        <tissue evidence="4">Young leaves</tissue>
    </source>
</reference>
<dbReference type="RefSeq" id="XP_022931938.1">
    <property type="nucleotide sequence ID" value="XM_023076170.1"/>
</dbReference>
<name>A0A6J1F063_CUCMO</name>